<organism evidence="2 3">
    <name type="scientific">Actinidia chinensis var. chinensis</name>
    <name type="common">Chinese soft-hair kiwi</name>
    <dbReference type="NCBI Taxonomy" id="1590841"/>
    <lineage>
        <taxon>Eukaryota</taxon>
        <taxon>Viridiplantae</taxon>
        <taxon>Streptophyta</taxon>
        <taxon>Embryophyta</taxon>
        <taxon>Tracheophyta</taxon>
        <taxon>Spermatophyta</taxon>
        <taxon>Magnoliopsida</taxon>
        <taxon>eudicotyledons</taxon>
        <taxon>Gunneridae</taxon>
        <taxon>Pentapetalae</taxon>
        <taxon>asterids</taxon>
        <taxon>Ericales</taxon>
        <taxon>Actinidiaceae</taxon>
        <taxon>Actinidia</taxon>
    </lineage>
</organism>
<protein>
    <submittedName>
        <fullName evidence="2">Ribose-phosphate pyrophosphokinase</fullName>
    </submittedName>
</protein>
<dbReference type="OrthoDB" id="10423825at2759"/>
<dbReference type="InParanoid" id="A0A2R6QHF5"/>
<evidence type="ECO:0000313" key="3">
    <source>
        <dbReference type="Proteomes" id="UP000241394"/>
    </source>
</evidence>
<comment type="caution">
    <text evidence="2">The sequence shown here is derived from an EMBL/GenBank/DDBJ whole genome shotgun (WGS) entry which is preliminary data.</text>
</comment>
<dbReference type="EMBL" id="NKQK01000016">
    <property type="protein sequence ID" value="PSS08034.1"/>
    <property type="molecule type" value="Genomic_DNA"/>
</dbReference>
<dbReference type="Proteomes" id="UP000241394">
    <property type="component" value="Chromosome LG16"/>
</dbReference>
<sequence length="359" mass="39227">MENDDLIETGDKNICEGGLILKAMCSSQFVGKCYNKLPILTNIKDQRRRRVFRKLGSGGYFKVPVVLGSKTFQKYFAIDHKGMSSSGGDNAEGNSVDDVAVLGDKGMSKRISLKPRRWMSPRMDEVSNISLEKAKSKGKEAMSLPPPMAKKAKPSVTSSAPATKGAKSVISPREDTLANHGPTLGPGASMLGNPSVAEKILSGVILLADKKNVDKLSLNQGVTKVFHIVGQQEVVLGSSFTVRSRDIGNEATFQIARAESAEIKMVQAQSWTIELEGLLVEFSEQEKKAAEELKAKIDVVASEGFDFCKRQLAHHHPKLSMGLDHDLLEEEPEEEAEDKGEDKEKEENKEKGDTSPFSH</sequence>
<gene>
    <name evidence="2" type="ORF">CEY00_Acc18395</name>
</gene>
<proteinExistence type="predicted"/>
<feature type="compositionally biased region" description="Acidic residues" evidence="1">
    <location>
        <begin position="327"/>
        <end position="339"/>
    </location>
</feature>
<keyword evidence="2" id="KW-0418">Kinase</keyword>
<name>A0A2R6QHF5_ACTCC</name>
<keyword evidence="2" id="KW-0808">Transferase</keyword>
<dbReference type="GO" id="GO:0016301">
    <property type="term" value="F:kinase activity"/>
    <property type="evidence" value="ECO:0007669"/>
    <property type="project" value="UniProtKB-KW"/>
</dbReference>
<feature type="region of interest" description="Disordered" evidence="1">
    <location>
        <begin position="319"/>
        <end position="359"/>
    </location>
</feature>
<evidence type="ECO:0000313" key="2">
    <source>
        <dbReference type="EMBL" id="PSS08034.1"/>
    </source>
</evidence>
<dbReference type="Gramene" id="PSS08034">
    <property type="protein sequence ID" value="PSS08034"/>
    <property type="gene ID" value="CEY00_Acc18395"/>
</dbReference>
<reference evidence="3" key="2">
    <citation type="journal article" date="2018" name="BMC Genomics">
        <title>A manually annotated Actinidia chinensis var. chinensis (kiwifruit) genome highlights the challenges associated with draft genomes and gene prediction in plants.</title>
        <authorList>
            <person name="Pilkington S.M."/>
            <person name="Crowhurst R."/>
            <person name="Hilario E."/>
            <person name="Nardozza S."/>
            <person name="Fraser L."/>
            <person name="Peng Y."/>
            <person name="Gunaseelan K."/>
            <person name="Simpson R."/>
            <person name="Tahir J."/>
            <person name="Deroles S.C."/>
            <person name="Templeton K."/>
            <person name="Luo Z."/>
            <person name="Davy M."/>
            <person name="Cheng C."/>
            <person name="McNeilage M."/>
            <person name="Scaglione D."/>
            <person name="Liu Y."/>
            <person name="Zhang Q."/>
            <person name="Datson P."/>
            <person name="De Silva N."/>
            <person name="Gardiner S.E."/>
            <person name="Bassett H."/>
            <person name="Chagne D."/>
            <person name="McCallum J."/>
            <person name="Dzierzon H."/>
            <person name="Deng C."/>
            <person name="Wang Y.Y."/>
            <person name="Barron L."/>
            <person name="Manako K."/>
            <person name="Bowen J."/>
            <person name="Foster T.M."/>
            <person name="Erridge Z.A."/>
            <person name="Tiffin H."/>
            <person name="Waite C.N."/>
            <person name="Davies K.M."/>
            <person name="Grierson E.P."/>
            <person name="Laing W.A."/>
            <person name="Kirk R."/>
            <person name="Chen X."/>
            <person name="Wood M."/>
            <person name="Montefiori M."/>
            <person name="Brummell D.A."/>
            <person name="Schwinn K.E."/>
            <person name="Catanach A."/>
            <person name="Fullerton C."/>
            <person name="Li D."/>
            <person name="Meiyalaghan S."/>
            <person name="Nieuwenhuizen N."/>
            <person name="Read N."/>
            <person name="Prakash R."/>
            <person name="Hunter D."/>
            <person name="Zhang H."/>
            <person name="McKenzie M."/>
            <person name="Knabel M."/>
            <person name="Harris A."/>
            <person name="Allan A.C."/>
            <person name="Gleave A."/>
            <person name="Chen A."/>
            <person name="Janssen B.J."/>
            <person name="Plunkett B."/>
            <person name="Ampomah-Dwamena C."/>
            <person name="Voogd C."/>
            <person name="Leif D."/>
            <person name="Lafferty D."/>
            <person name="Souleyre E.J.F."/>
            <person name="Varkonyi-Gasic E."/>
            <person name="Gambi F."/>
            <person name="Hanley J."/>
            <person name="Yao J.L."/>
            <person name="Cheung J."/>
            <person name="David K.M."/>
            <person name="Warren B."/>
            <person name="Marsh K."/>
            <person name="Snowden K.C."/>
            <person name="Lin-Wang K."/>
            <person name="Brian L."/>
            <person name="Martinez-Sanchez M."/>
            <person name="Wang M."/>
            <person name="Ileperuma N."/>
            <person name="Macnee N."/>
            <person name="Campin R."/>
            <person name="McAtee P."/>
            <person name="Drummond R.S.M."/>
            <person name="Espley R.V."/>
            <person name="Ireland H.S."/>
            <person name="Wu R."/>
            <person name="Atkinson R.G."/>
            <person name="Karunairetnam S."/>
            <person name="Bulley S."/>
            <person name="Chunkath S."/>
            <person name="Hanley Z."/>
            <person name="Storey R."/>
            <person name="Thrimawithana A.H."/>
            <person name="Thomson S."/>
            <person name="David C."/>
            <person name="Testolin R."/>
            <person name="Huang H."/>
            <person name="Hellens R.P."/>
            <person name="Schaffer R.J."/>
        </authorList>
    </citation>
    <scope>NUCLEOTIDE SEQUENCE [LARGE SCALE GENOMIC DNA]</scope>
    <source>
        <strain evidence="3">cv. Red5</strain>
    </source>
</reference>
<reference evidence="2 3" key="1">
    <citation type="submission" date="2017-07" db="EMBL/GenBank/DDBJ databases">
        <title>An improved, manually edited Actinidia chinensis var. chinensis (kiwifruit) genome highlights the challenges associated with draft genomes and gene prediction in plants.</title>
        <authorList>
            <person name="Pilkington S."/>
            <person name="Crowhurst R."/>
            <person name="Hilario E."/>
            <person name="Nardozza S."/>
            <person name="Fraser L."/>
            <person name="Peng Y."/>
            <person name="Gunaseelan K."/>
            <person name="Simpson R."/>
            <person name="Tahir J."/>
            <person name="Deroles S."/>
            <person name="Templeton K."/>
            <person name="Luo Z."/>
            <person name="Davy M."/>
            <person name="Cheng C."/>
            <person name="Mcneilage M."/>
            <person name="Scaglione D."/>
            <person name="Liu Y."/>
            <person name="Zhang Q."/>
            <person name="Datson P."/>
            <person name="De Silva N."/>
            <person name="Gardiner S."/>
            <person name="Bassett H."/>
            <person name="Chagne D."/>
            <person name="Mccallum J."/>
            <person name="Dzierzon H."/>
            <person name="Deng C."/>
            <person name="Wang Y.-Y."/>
            <person name="Barron N."/>
            <person name="Manako K."/>
            <person name="Bowen J."/>
            <person name="Foster T."/>
            <person name="Erridge Z."/>
            <person name="Tiffin H."/>
            <person name="Waite C."/>
            <person name="Davies K."/>
            <person name="Grierson E."/>
            <person name="Laing W."/>
            <person name="Kirk R."/>
            <person name="Chen X."/>
            <person name="Wood M."/>
            <person name="Montefiori M."/>
            <person name="Brummell D."/>
            <person name="Schwinn K."/>
            <person name="Catanach A."/>
            <person name="Fullerton C."/>
            <person name="Li D."/>
            <person name="Meiyalaghan S."/>
            <person name="Nieuwenhuizen N."/>
            <person name="Read N."/>
            <person name="Prakash R."/>
            <person name="Hunter D."/>
            <person name="Zhang H."/>
            <person name="Mckenzie M."/>
            <person name="Knabel M."/>
            <person name="Harris A."/>
            <person name="Allan A."/>
            <person name="Chen A."/>
            <person name="Janssen B."/>
            <person name="Plunkett B."/>
            <person name="Dwamena C."/>
            <person name="Voogd C."/>
            <person name="Leif D."/>
            <person name="Lafferty D."/>
            <person name="Souleyre E."/>
            <person name="Varkonyi-Gasic E."/>
            <person name="Gambi F."/>
            <person name="Hanley J."/>
            <person name="Yao J.-L."/>
            <person name="Cheung J."/>
            <person name="David K."/>
            <person name="Warren B."/>
            <person name="Marsh K."/>
            <person name="Snowden K."/>
            <person name="Lin-Wang K."/>
            <person name="Brian L."/>
            <person name="Martinez-Sanchez M."/>
            <person name="Wang M."/>
            <person name="Ileperuma N."/>
            <person name="Macnee N."/>
            <person name="Campin R."/>
            <person name="Mcatee P."/>
            <person name="Drummond R."/>
            <person name="Espley R."/>
            <person name="Ireland H."/>
            <person name="Wu R."/>
            <person name="Atkinson R."/>
            <person name="Karunairetnam S."/>
            <person name="Bulley S."/>
            <person name="Chunkath S."/>
            <person name="Hanley Z."/>
            <person name="Storey R."/>
            <person name="Thrimawithana A."/>
            <person name="Thomson S."/>
            <person name="David C."/>
            <person name="Testolin R."/>
        </authorList>
    </citation>
    <scope>NUCLEOTIDE SEQUENCE [LARGE SCALE GENOMIC DNA]</scope>
    <source>
        <strain evidence="3">cv. Red5</strain>
        <tissue evidence="2">Young leaf</tissue>
    </source>
</reference>
<evidence type="ECO:0000256" key="1">
    <source>
        <dbReference type="SAM" id="MobiDB-lite"/>
    </source>
</evidence>
<dbReference type="AlphaFoldDB" id="A0A2R6QHF5"/>
<keyword evidence="3" id="KW-1185">Reference proteome</keyword>
<feature type="region of interest" description="Disordered" evidence="1">
    <location>
        <begin position="135"/>
        <end position="190"/>
    </location>
</feature>
<accession>A0A2R6QHF5</accession>
<feature type="compositionally biased region" description="Basic and acidic residues" evidence="1">
    <location>
        <begin position="340"/>
        <end position="353"/>
    </location>
</feature>